<comment type="caution">
    <text evidence="1">The sequence shown here is derived from an EMBL/GenBank/DDBJ whole genome shotgun (WGS) entry which is preliminary data.</text>
</comment>
<dbReference type="EMBL" id="JBEPLX010000039">
    <property type="protein sequence ID" value="MET3534907.1"/>
    <property type="molecule type" value="Genomic_DNA"/>
</dbReference>
<gene>
    <name evidence="1" type="ORF">ABID50_002073</name>
</gene>
<accession>A0ABV2EWF9</accession>
<proteinExistence type="predicted"/>
<protein>
    <submittedName>
        <fullName evidence="1">Uncharacterized protein</fullName>
    </submittedName>
</protein>
<evidence type="ECO:0000313" key="2">
    <source>
        <dbReference type="Proteomes" id="UP001549134"/>
    </source>
</evidence>
<sequence>DSQAWESLWGSPVAGVHGGLSPQMYDMPVVHTKTTSNTEVVFYLV</sequence>
<feature type="non-terminal residue" evidence="1">
    <location>
        <position position="1"/>
    </location>
</feature>
<reference evidence="1 2" key="1">
    <citation type="submission" date="2024-06" db="EMBL/GenBank/DDBJ databases">
        <title>Genomic Encyclopedia of Type Strains, Phase IV (KMG-IV): sequencing the most valuable type-strain genomes for metagenomic binning, comparative biology and taxonomic classification.</title>
        <authorList>
            <person name="Goeker M."/>
        </authorList>
    </citation>
    <scope>NUCLEOTIDE SEQUENCE [LARGE SCALE GENOMIC DNA]</scope>
    <source>
        <strain evidence="1 2">DSM 29126</strain>
    </source>
</reference>
<evidence type="ECO:0000313" key="1">
    <source>
        <dbReference type="EMBL" id="MET3534907.1"/>
    </source>
</evidence>
<name>A0ABV2EWF9_9STRE</name>
<dbReference type="Proteomes" id="UP001549134">
    <property type="component" value="Unassembled WGS sequence"/>
</dbReference>
<keyword evidence="2" id="KW-1185">Reference proteome</keyword>
<organism evidence="1 2">
    <name type="scientific">Streptococcus parasuis</name>
    <dbReference type="NCBI Taxonomy" id="1501662"/>
    <lineage>
        <taxon>Bacteria</taxon>
        <taxon>Bacillati</taxon>
        <taxon>Bacillota</taxon>
        <taxon>Bacilli</taxon>
        <taxon>Lactobacillales</taxon>
        <taxon>Streptococcaceae</taxon>
        <taxon>Streptococcus</taxon>
    </lineage>
</organism>